<feature type="compositionally biased region" description="Acidic residues" evidence="1">
    <location>
        <begin position="8"/>
        <end position="19"/>
    </location>
</feature>
<reference evidence="2 3" key="1">
    <citation type="journal article" date="2018" name="Mol. Biol. Evol.">
        <title>Broad Genomic Sampling Reveals a Smut Pathogenic Ancestry of the Fungal Clade Ustilaginomycotina.</title>
        <authorList>
            <person name="Kijpornyongpan T."/>
            <person name="Mondo S.J."/>
            <person name="Barry K."/>
            <person name="Sandor L."/>
            <person name="Lee J."/>
            <person name="Lipzen A."/>
            <person name="Pangilinan J."/>
            <person name="LaButti K."/>
            <person name="Hainaut M."/>
            <person name="Henrissat B."/>
            <person name="Grigoriev I.V."/>
            <person name="Spatafora J.W."/>
            <person name="Aime M.C."/>
        </authorList>
    </citation>
    <scope>NUCLEOTIDE SEQUENCE [LARGE SCALE GENOMIC DNA]</scope>
    <source>
        <strain evidence="2 3">MCA 5214</strain>
    </source>
</reference>
<gene>
    <name evidence="2" type="ORF">BDZ90DRAFT_234447</name>
</gene>
<feature type="compositionally biased region" description="Acidic residues" evidence="1">
    <location>
        <begin position="80"/>
        <end position="90"/>
    </location>
</feature>
<evidence type="ECO:0000313" key="2">
    <source>
        <dbReference type="EMBL" id="PWN25249.1"/>
    </source>
</evidence>
<keyword evidence="3" id="KW-1185">Reference proteome</keyword>
<dbReference type="GeneID" id="37028846"/>
<dbReference type="Proteomes" id="UP000245884">
    <property type="component" value="Unassembled WGS sequence"/>
</dbReference>
<feature type="region of interest" description="Disordered" evidence="1">
    <location>
        <begin position="1"/>
        <end position="90"/>
    </location>
</feature>
<sequence>MAPRNEYSEPEVVEDDAPAVEESGVDAQAEDEAVTNEPEAKQVQNELGDLDQGNIIDNSDGPSTRGNKGDPMAADKAIDQDIDNAEQELS</sequence>
<organism evidence="2 3">
    <name type="scientific">Jaminaea rosea</name>
    <dbReference type="NCBI Taxonomy" id="1569628"/>
    <lineage>
        <taxon>Eukaryota</taxon>
        <taxon>Fungi</taxon>
        <taxon>Dikarya</taxon>
        <taxon>Basidiomycota</taxon>
        <taxon>Ustilaginomycotina</taxon>
        <taxon>Exobasidiomycetes</taxon>
        <taxon>Microstromatales</taxon>
        <taxon>Microstromatales incertae sedis</taxon>
        <taxon>Jaminaea</taxon>
    </lineage>
</organism>
<name>A0A316UJ58_9BASI</name>
<accession>A0A316UJ58</accession>
<dbReference type="RefSeq" id="XP_025359861.1">
    <property type="nucleotide sequence ID" value="XM_025507023.1"/>
</dbReference>
<feature type="compositionally biased region" description="Polar residues" evidence="1">
    <location>
        <begin position="55"/>
        <end position="66"/>
    </location>
</feature>
<dbReference type="EMBL" id="KZ819677">
    <property type="protein sequence ID" value="PWN25249.1"/>
    <property type="molecule type" value="Genomic_DNA"/>
</dbReference>
<dbReference type="OrthoDB" id="3146826at2759"/>
<evidence type="ECO:0000313" key="3">
    <source>
        <dbReference type="Proteomes" id="UP000245884"/>
    </source>
</evidence>
<proteinExistence type="predicted"/>
<evidence type="ECO:0000256" key="1">
    <source>
        <dbReference type="SAM" id="MobiDB-lite"/>
    </source>
</evidence>
<protein>
    <submittedName>
        <fullName evidence="2">Uncharacterized protein</fullName>
    </submittedName>
</protein>
<dbReference type="AlphaFoldDB" id="A0A316UJ58"/>